<dbReference type="PANTHER" id="PTHR38593">
    <property type="entry name" value="BLR2558 PROTEIN"/>
    <property type="match status" value="1"/>
</dbReference>
<dbReference type="Proteomes" id="UP000254589">
    <property type="component" value="Unassembled WGS sequence"/>
</dbReference>
<reference evidence="6" key="1">
    <citation type="submission" date="2014-12" db="EMBL/GenBank/DDBJ databases">
        <title>Complete Genome Sequencing of Pandoraea pulmonicola DSM 16583.</title>
        <authorList>
            <person name="Chan K.-G."/>
        </authorList>
    </citation>
    <scope>NUCLEOTIDE SEQUENCE [LARGE SCALE GENOMIC DNA]</scope>
    <source>
        <strain evidence="6">DSM 16583</strain>
    </source>
</reference>
<accession>A0AAJ5D0T4</accession>
<feature type="chain" id="PRO_5042471081" evidence="2">
    <location>
        <begin position="39"/>
        <end position="210"/>
    </location>
</feature>
<sequence length="210" mass="22488">MRTSHRMLTGKTGRGCVCAGRVAALVLFTVGACAQSFAAGSGLGAGHRDDAMSPATTDEGQARSATDMDAEFLAAAVGFSRDQIAASRVIAHETGNSEIRAYAGRMSLEHEKLAEALHSLSMRHSIETPNAPPNQSNLNEMASKQLPAVDRHYLSVAGSAALRRIILVYEDEAKHGREADIRKFATSALTTLHRELSMAQALEKKVFPNQ</sequence>
<dbReference type="Proteomes" id="UP000035086">
    <property type="component" value="Chromosome"/>
</dbReference>
<evidence type="ECO:0000313" key="5">
    <source>
        <dbReference type="EMBL" id="SUA91043.1"/>
    </source>
</evidence>
<keyword evidence="6" id="KW-1185">Reference proteome</keyword>
<evidence type="ECO:0000313" key="7">
    <source>
        <dbReference type="Proteomes" id="UP000254589"/>
    </source>
</evidence>
<evidence type="ECO:0000313" key="4">
    <source>
        <dbReference type="EMBL" id="APD13267.1"/>
    </source>
</evidence>
<dbReference type="Gene3D" id="1.20.1260.10">
    <property type="match status" value="1"/>
</dbReference>
<dbReference type="Pfam" id="PF13628">
    <property type="entry name" value="DUF4142"/>
    <property type="match status" value="1"/>
</dbReference>
<protein>
    <submittedName>
        <fullName evidence="5">Predicted outer membrane protein</fullName>
    </submittedName>
</protein>
<gene>
    <name evidence="5" type="ORF">NCTC13159_02532</name>
    <name evidence="4" type="ORF">RO07_25110</name>
</gene>
<reference evidence="5 7" key="3">
    <citation type="submission" date="2018-06" db="EMBL/GenBank/DDBJ databases">
        <authorList>
            <consortium name="Pathogen Informatics"/>
            <person name="Doyle S."/>
        </authorList>
    </citation>
    <scope>NUCLEOTIDE SEQUENCE [LARGE SCALE GENOMIC DNA]</scope>
    <source>
        <strain evidence="5 7">NCTC13159</strain>
    </source>
</reference>
<dbReference type="AlphaFoldDB" id="A0AAJ5D0T4"/>
<feature type="signal peptide" evidence="2">
    <location>
        <begin position="1"/>
        <end position="38"/>
    </location>
</feature>
<dbReference type="PANTHER" id="PTHR38593:SF1">
    <property type="entry name" value="BLR2558 PROTEIN"/>
    <property type="match status" value="1"/>
</dbReference>
<keyword evidence="2" id="KW-0732">Signal</keyword>
<feature type="domain" description="DUF4142" evidence="3">
    <location>
        <begin position="69"/>
        <end position="202"/>
    </location>
</feature>
<name>A0AAJ5D0T4_PANPU</name>
<dbReference type="KEGG" id="ppul:RO07_25110"/>
<dbReference type="EMBL" id="CP010310">
    <property type="protein sequence ID" value="APD13267.1"/>
    <property type="molecule type" value="Genomic_DNA"/>
</dbReference>
<dbReference type="EMBL" id="UGSJ01000001">
    <property type="protein sequence ID" value="SUA91043.1"/>
    <property type="molecule type" value="Genomic_DNA"/>
</dbReference>
<dbReference type="InterPro" id="IPR012347">
    <property type="entry name" value="Ferritin-like"/>
</dbReference>
<dbReference type="InterPro" id="IPR025419">
    <property type="entry name" value="DUF4142"/>
</dbReference>
<reference evidence="4" key="2">
    <citation type="submission" date="2016-11" db="EMBL/GenBank/DDBJ databases">
        <title>Complete Genome Sequencing of Pandoraea pulmonicola DSM 16583.</title>
        <authorList>
            <person name="Chan K.-G."/>
        </authorList>
    </citation>
    <scope>NUCLEOTIDE SEQUENCE</scope>
    <source>
        <strain evidence="4">DSM 16583</strain>
    </source>
</reference>
<evidence type="ECO:0000259" key="3">
    <source>
        <dbReference type="Pfam" id="PF13628"/>
    </source>
</evidence>
<organism evidence="5 7">
    <name type="scientific">Pandoraea pulmonicola</name>
    <dbReference type="NCBI Taxonomy" id="93221"/>
    <lineage>
        <taxon>Bacteria</taxon>
        <taxon>Pseudomonadati</taxon>
        <taxon>Pseudomonadota</taxon>
        <taxon>Betaproteobacteria</taxon>
        <taxon>Burkholderiales</taxon>
        <taxon>Burkholderiaceae</taxon>
        <taxon>Pandoraea</taxon>
    </lineage>
</organism>
<proteinExistence type="predicted"/>
<evidence type="ECO:0000313" key="6">
    <source>
        <dbReference type="Proteomes" id="UP000035086"/>
    </source>
</evidence>
<evidence type="ECO:0000256" key="1">
    <source>
        <dbReference type="SAM" id="MobiDB-lite"/>
    </source>
</evidence>
<dbReference type="PROSITE" id="PS51257">
    <property type="entry name" value="PROKAR_LIPOPROTEIN"/>
    <property type="match status" value="1"/>
</dbReference>
<evidence type="ECO:0000256" key="2">
    <source>
        <dbReference type="SAM" id="SignalP"/>
    </source>
</evidence>
<feature type="region of interest" description="Disordered" evidence="1">
    <location>
        <begin position="44"/>
        <end position="64"/>
    </location>
</feature>